<dbReference type="EMBL" id="GG662656">
    <property type="protein sequence ID" value="EAR97931.1"/>
    <property type="molecule type" value="Genomic_DNA"/>
</dbReference>
<dbReference type="KEGG" id="tet:TTHERM_00283200"/>
<dbReference type="RefSeq" id="XP_001018176.1">
    <property type="nucleotide sequence ID" value="XM_001018176.1"/>
</dbReference>
<reference evidence="2" key="1">
    <citation type="journal article" date="2006" name="PLoS Biol.">
        <title>Macronuclear genome sequence of the ciliate Tetrahymena thermophila, a model eukaryote.</title>
        <authorList>
            <person name="Eisen J.A."/>
            <person name="Coyne R.S."/>
            <person name="Wu M."/>
            <person name="Wu D."/>
            <person name="Thiagarajan M."/>
            <person name="Wortman J.R."/>
            <person name="Badger J.H."/>
            <person name="Ren Q."/>
            <person name="Amedeo P."/>
            <person name="Jones K.M."/>
            <person name="Tallon L.J."/>
            <person name="Delcher A.L."/>
            <person name="Salzberg S.L."/>
            <person name="Silva J.C."/>
            <person name="Haas B.J."/>
            <person name="Majoros W.H."/>
            <person name="Farzad M."/>
            <person name="Carlton J.M."/>
            <person name="Smith R.K. Jr."/>
            <person name="Garg J."/>
            <person name="Pearlman R.E."/>
            <person name="Karrer K.M."/>
            <person name="Sun L."/>
            <person name="Manning G."/>
            <person name="Elde N.C."/>
            <person name="Turkewitz A.P."/>
            <person name="Asai D.J."/>
            <person name="Wilkes D.E."/>
            <person name="Wang Y."/>
            <person name="Cai H."/>
            <person name="Collins K."/>
            <person name="Stewart B.A."/>
            <person name="Lee S.R."/>
            <person name="Wilamowska K."/>
            <person name="Weinberg Z."/>
            <person name="Ruzzo W.L."/>
            <person name="Wloga D."/>
            <person name="Gaertig J."/>
            <person name="Frankel J."/>
            <person name="Tsao C.-C."/>
            <person name="Gorovsky M.A."/>
            <person name="Keeling P.J."/>
            <person name="Waller R.F."/>
            <person name="Patron N.J."/>
            <person name="Cherry J.M."/>
            <person name="Stover N.A."/>
            <person name="Krieger C.J."/>
            <person name="del Toro C."/>
            <person name="Ryder H.F."/>
            <person name="Williamson S.C."/>
            <person name="Barbeau R.A."/>
            <person name="Hamilton E.P."/>
            <person name="Orias E."/>
        </authorList>
    </citation>
    <scope>NUCLEOTIDE SEQUENCE [LARGE SCALE GENOMIC DNA]</scope>
    <source>
        <strain evidence="2">SB210</strain>
    </source>
</reference>
<name>I7LVD7_TETTS</name>
<protein>
    <submittedName>
        <fullName evidence="1">Uncharacterized protein</fullName>
    </submittedName>
</protein>
<proteinExistence type="predicted"/>
<gene>
    <name evidence="1" type="ORF">TTHERM_00283200</name>
</gene>
<evidence type="ECO:0000313" key="1">
    <source>
        <dbReference type="EMBL" id="EAR97931.1"/>
    </source>
</evidence>
<dbReference type="Proteomes" id="UP000009168">
    <property type="component" value="Unassembled WGS sequence"/>
</dbReference>
<dbReference type="HOGENOM" id="CLU_1182236_0_0_1"/>
<dbReference type="InParanoid" id="I7LVD7"/>
<organism evidence="1 2">
    <name type="scientific">Tetrahymena thermophila (strain SB210)</name>
    <dbReference type="NCBI Taxonomy" id="312017"/>
    <lineage>
        <taxon>Eukaryota</taxon>
        <taxon>Sar</taxon>
        <taxon>Alveolata</taxon>
        <taxon>Ciliophora</taxon>
        <taxon>Intramacronucleata</taxon>
        <taxon>Oligohymenophorea</taxon>
        <taxon>Hymenostomatida</taxon>
        <taxon>Tetrahymenina</taxon>
        <taxon>Tetrahymenidae</taxon>
        <taxon>Tetrahymena</taxon>
    </lineage>
</organism>
<evidence type="ECO:0000313" key="2">
    <source>
        <dbReference type="Proteomes" id="UP000009168"/>
    </source>
</evidence>
<dbReference type="GeneID" id="7837959"/>
<sequence length="235" mass="28170">MKKQLRITSAPIGVEAKPTEQEKKVTLESSFFQKLKEELKKYEYVTSNEYFQKNFDVEKMKTLSKAWDMYRKLKAKAHEVVQEGFELYKNCEKKEKDDKLETVIDTYNKIKEKEKLQEKDQKTSTSSKIEPQIVWRNEKKDDKYDHKQIGEIYVILFFGLQLRSLCDFLYTNLNPQKTETSKEEDVLSKQRHEYFNQTIPNFIQKTKQKIYYQDLPNKDRKLVDRISLGYQAKSD</sequence>
<keyword evidence="2" id="KW-1185">Reference proteome</keyword>
<accession>I7LVD7</accession>
<dbReference type="AlphaFoldDB" id="I7LVD7"/>